<keyword evidence="3 5" id="KW-1133">Transmembrane helix</keyword>
<proteinExistence type="predicted"/>
<dbReference type="RefSeq" id="WP_344227932.1">
    <property type="nucleotide sequence ID" value="NZ_BAAARI010000010.1"/>
</dbReference>
<evidence type="ECO:0000256" key="5">
    <source>
        <dbReference type="SAM" id="Phobius"/>
    </source>
</evidence>
<evidence type="ECO:0000313" key="7">
    <source>
        <dbReference type="EMBL" id="GAA2575268.1"/>
    </source>
</evidence>
<accession>A0ABP6BNQ2</accession>
<evidence type="ECO:0000313" key="8">
    <source>
        <dbReference type="Proteomes" id="UP001500274"/>
    </source>
</evidence>
<sequence>MTVPPGGADTTSVSTRLRERFDPRPGLSRAVTDLPAIAQLTAAAMGAYVFSLFVLGHSAPVLAGTVAVSSLGLVRDARPRRVAETVAGMLLGIVISEVLLRLVGPGWWQLGITLAVVVFVARALSPQPGFAIAAAIQGLIVLLFPMAPTEASWSRLADGAVGGVAALLVTALVPRNPRAEVLREARTLFAAIDDAIVTLIRALEDGDRSRAERALEKARALDPLVRAWQESLDSAVAVARISPFLRRRRAELDRYRRVMAATDLAVRNLRVVARRSGYLIDDGAPRPIPADLLRSLARALALVGESLDDIAQQIPAREAARAVARHLDPAQLAPGASAGEHSVISALRPFAVDLLVATGLSEDEARAAMPRI</sequence>
<dbReference type="Pfam" id="PF13515">
    <property type="entry name" value="FUSC_2"/>
    <property type="match status" value="1"/>
</dbReference>
<feature type="domain" description="Integral membrane bound transporter" evidence="6">
    <location>
        <begin position="50"/>
        <end position="169"/>
    </location>
</feature>
<feature type="transmembrane region" description="Helical" evidence="5">
    <location>
        <begin position="153"/>
        <end position="173"/>
    </location>
</feature>
<feature type="transmembrane region" description="Helical" evidence="5">
    <location>
        <begin position="81"/>
        <end position="100"/>
    </location>
</feature>
<evidence type="ECO:0000256" key="3">
    <source>
        <dbReference type="ARBA" id="ARBA00022989"/>
    </source>
</evidence>
<keyword evidence="2 5" id="KW-0812">Transmembrane</keyword>
<evidence type="ECO:0000256" key="2">
    <source>
        <dbReference type="ARBA" id="ARBA00022692"/>
    </source>
</evidence>
<dbReference type="Proteomes" id="UP001500274">
    <property type="component" value="Unassembled WGS sequence"/>
</dbReference>
<organism evidence="7 8">
    <name type="scientific">Microbacterium binotii</name>
    <dbReference type="NCBI Taxonomy" id="462710"/>
    <lineage>
        <taxon>Bacteria</taxon>
        <taxon>Bacillati</taxon>
        <taxon>Actinomycetota</taxon>
        <taxon>Actinomycetes</taxon>
        <taxon>Micrococcales</taxon>
        <taxon>Microbacteriaceae</taxon>
        <taxon>Microbacterium</taxon>
    </lineage>
</organism>
<evidence type="ECO:0000256" key="1">
    <source>
        <dbReference type="ARBA" id="ARBA00004141"/>
    </source>
</evidence>
<name>A0ABP6BNQ2_9MICO</name>
<feature type="transmembrane region" description="Helical" evidence="5">
    <location>
        <begin position="48"/>
        <end position="74"/>
    </location>
</feature>
<comment type="caution">
    <text evidence="7">The sequence shown here is derived from an EMBL/GenBank/DDBJ whole genome shotgun (WGS) entry which is preliminary data.</text>
</comment>
<dbReference type="InterPro" id="IPR049453">
    <property type="entry name" value="Memb_transporter_dom"/>
</dbReference>
<comment type="subcellular location">
    <subcellularLocation>
        <location evidence="1">Membrane</location>
        <topology evidence="1">Multi-pass membrane protein</topology>
    </subcellularLocation>
</comment>
<dbReference type="EMBL" id="BAAARI010000010">
    <property type="protein sequence ID" value="GAA2575268.1"/>
    <property type="molecule type" value="Genomic_DNA"/>
</dbReference>
<evidence type="ECO:0000259" key="6">
    <source>
        <dbReference type="Pfam" id="PF13515"/>
    </source>
</evidence>
<gene>
    <name evidence="7" type="ORF">GCM10009862_13140</name>
</gene>
<keyword evidence="8" id="KW-1185">Reference proteome</keyword>
<reference evidence="8" key="1">
    <citation type="journal article" date="2019" name="Int. J. Syst. Evol. Microbiol.">
        <title>The Global Catalogue of Microorganisms (GCM) 10K type strain sequencing project: providing services to taxonomists for standard genome sequencing and annotation.</title>
        <authorList>
            <consortium name="The Broad Institute Genomics Platform"/>
            <consortium name="The Broad Institute Genome Sequencing Center for Infectious Disease"/>
            <person name="Wu L."/>
            <person name="Ma J."/>
        </authorList>
    </citation>
    <scope>NUCLEOTIDE SEQUENCE [LARGE SCALE GENOMIC DNA]</scope>
    <source>
        <strain evidence="8">JCM 16365</strain>
    </source>
</reference>
<feature type="transmembrane region" description="Helical" evidence="5">
    <location>
        <begin position="129"/>
        <end position="147"/>
    </location>
</feature>
<protein>
    <submittedName>
        <fullName evidence="7">FUSC family protein</fullName>
    </submittedName>
</protein>
<evidence type="ECO:0000256" key="4">
    <source>
        <dbReference type="ARBA" id="ARBA00023136"/>
    </source>
</evidence>
<keyword evidence="4 5" id="KW-0472">Membrane</keyword>